<dbReference type="RefSeq" id="YP_004347025.1">
    <property type="nucleotide sequence ID" value="NC_015326.1"/>
</dbReference>
<dbReference type="Proteomes" id="UP000203366">
    <property type="component" value="Segment"/>
</dbReference>
<dbReference type="KEGG" id="vg:10399645"/>
<gene>
    <name evidence="1" type="ORF">LAU_0057</name>
</gene>
<protein>
    <submittedName>
        <fullName evidence="1">Uncharacterized protein</fullName>
    </submittedName>
</protein>
<evidence type="ECO:0000313" key="1">
    <source>
        <dbReference type="EMBL" id="AEA06913.1"/>
    </source>
</evidence>
<sequence>MGKKMTTEAFQNFLRAGSDEILAQEAGCTFEDVKQRVTESCKEESDRFKNLALALSYYDYNGAPSNWQKEYKHEETIFGWTKGVLKNEDEEDIDEVIEVYNKGYIPDCYNFMENYFT</sequence>
<keyword evidence="2" id="KW-1185">Reference proteome</keyword>
<dbReference type="OrthoDB" id="33671at10239"/>
<dbReference type="EMBL" id="HQ113105">
    <property type="protein sequence ID" value="AEA06913.1"/>
    <property type="molecule type" value="Genomic_DNA"/>
</dbReference>
<dbReference type="GeneID" id="10399645"/>
<evidence type="ECO:0000313" key="2">
    <source>
        <dbReference type="Proteomes" id="UP000203366"/>
    </source>
</evidence>
<organism evidence="1 2">
    <name type="scientific">Lausannevirus</name>
    <dbReference type="NCBI Taxonomy" id="999883"/>
    <lineage>
        <taxon>Viruses</taxon>
        <taxon>Varidnaviria</taxon>
        <taxon>Bamfordvirae</taxon>
        <taxon>Nucleocytoviricota</taxon>
        <taxon>Megaviricetes</taxon>
        <taxon>Pimascovirales</taxon>
        <taxon>Pimascovirales incertae sedis</taxon>
        <taxon>Marseilleviridae</taxon>
        <taxon>Losannavirus</taxon>
        <taxon>Losannavirus lausannense</taxon>
    </lineage>
</organism>
<reference evidence="1 2" key="1">
    <citation type="journal article" date="2011" name="Environ. Microbiol.">
        <title>Lausannevirus, a giant amoebal virus encoding histone doublets.</title>
        <authorList>
            <person name="Thomas V."/>
            <person name="Bertelli C."/>
            <person name="Collyn F."/>
            <person name="Casson N."/>
            <person name="Telenti A."/>
            <person name="Goesmann A."/>
            <person name="Croxatto A."/>
            <person name="Greub G."/>
        </authorList>
    </citation>
    <scope>NUCLEOTIDE SEQUENCE [LARGE SCALE GENOMIC DNA]</scope>
    <source>
        <strain evidence="1">7715</strain>
    </source>
</reference>
<proteinExistence type="predicted"/>
<accession>F2WKZ0</accession>
<name>F2WKZ0_9VIRU</name>